<keyword evidence="5 7" id="KW-0472">Membrane</keyword>
<dbReference type="InterPro" id="IPR050250">
    <property type="entry name" value="Macrolide_Exporter_MacB"/>
</dbReference>
<dbReference type="GO" id="GO:0005886">
    <property type="term" value="C:plasma membrane"/>
    <property type="evidence" value="ECO:0007669"/>
    <property type="project" value="UniProtKB-SubCell"/>
</dbReference>
<protein>
    <submittedName>
        <fullName evidence="10">ABC transport system permease protein</fullName>
    </submittedName>
</protein>
<keyword evidence="2" id="KW-1003">Cell membrane</keyword>
<keyword evidence="4 7" id="KW-1133">Transmembrane helix</keyword>
<dbReference type="InterPro" id="IPR003838">
    <property type="entry name" value="ABC3_permease_C"/>
</dbReference>
<feature type="domain" description="ABC3 transporter permease C-terminal" evidence="8">
    <location>
        <begin position="290"/>
        <end position="400"/>
    </location>
</feature>
<evidence type="ECO:0000256" key="3">
    <source>
        <dbReference type="ARBA" id="ARBA00022692"/>
    </source>
</evidence>
<evidence type="ECO:0000256" key="6">
    <source>
        <dbReference type="ARBA" id="ARBA00038076"/>
    </source>
</evidence>
<comment type="caution">
    <text evidence="10">The sequence shown here is derived from an EMBL/GenBank/DDBJ whole genome shotgun (WGS) entry which is preliminary data.</text>
</comment>
<dbReference type="EMBL" id="JAUTBB010000001">
    <property type="protein sequence ID" value="MDQ1120359.1"/>
    <property type="molecule type" value="Genomic_DNA"/>
</dbReference>
<comment type="subcellular location">
    <subcellularLocation>
        <location evidence="1">Cell membrane</location>
        <topology evidence="1">Multi-pass membrane protein</topology>
    </subcellularLocation>
</comment>
<feature type="transmembrane region" description="Helical" evidence="7">
    <location>
        <begin position="372"/>
        <end position="391"/>
    </location>
</feature>
<dbReference type="Pfam" id="PF12704">
    <property type="entry name" value="MacB_PCD"/>
    <property type="match status" value="1"/>
</dbReference>
<dbReference type="PANTHER" id="PTHR30572:SF4">
    <property type="entry name" value="ABC TRANSPORTER PERMEASE YTRF"/>
    <property type="match status" value="1"/>
</dbReference>
<dbReference type="GO" id="GO:0022857">
    <property type="term" value="F:transmembrane transporter activity"/>
    <property type="evidence" value="ECO:0007669"/>
    <property type="project" value="TreeGrafter"/>
</dbReference>
<evidence type="ECO:0000259" key="8">
    <source>
        <dbReference type="Pfam" id="PF02687"/>
    </source>
</evidence>
<evidence type="ECO:0000256" key="4">
    <source>
        <dbReference type="ARBA" id="ARBA00022989"/>
    </source>
</evidence>
<evidence type="ECO:0000259" key="9">
    <source>
        <dbReference type="Pfam" id="PF12704"/>
    </source>
</evidence>
<feature type="transmembrane region" description="Helical" evidence="7">
    <location>
        <begin position="339"/>
        <end position="360"/>
    </location>
</feature>
<dbReference type="Proteomes" id="UP001234354">
    <property type="component" value="Unassembled WGS sequence"/>
</dbReference>
<evidence type="ECO:0000313" key="11">
    <source>
        <dbReference type="Proteomes" id="UP001234354"/>
    </source>
</evidence>
<dbReference type="PANTHER" id="PTHR30572">
    <property type="entry name" value="MEMBRANE COMPONENT OF TRANSPORTER-RELATED"/>
    <property type="match status" value="1"/>
</dbReference>
<evidence type="ECO:0000256" key="2">
    <source>
        <dbReference type="ARBA" id="ARBA00022475"/>
    </source>
</evidence>
<accession>A0AAW8GD56</accession>
<proteinExistence type="inferred from homology"/>
<dbReference type="RefSeq" id="WP_306993759.1">
    <property type="nucleotide sequence ID" value="NZ_JAUTBB010000001.1"/>
</dbReference>
<sequence length="408" mass="44326">MEIRPIFSALRRHKTAAALIVLEIAVSCAIVCNALFLISQRIDNLNLPSGIAEDQLLHLRLSGIGKDDNADARTEEDLAALRAIPGVIAVTTSNQLPFRNGSSNSGLSLTPDQADNTLNAAAYRVGRDAIKTFGLKLIAGRDFNADEYLLGSELNKPDIDFSKVAASIIVSSAMAKKLFPNEPAVGKTVYMSQTPLHIVGVVETLTRPTLNGGNRTYSMLLPIRDNYNSMGRYIVRVSDPSRRNEVMKAALATLDRIDSSRLVLNNETYQDVRADYFSDDRDMIGLLGVVCAALLLVTALGIIGLASFWVAQRTRQIGVRRALGATRAQILRYFQVENFLLVGIGIGLGMLLAYALNQLLMSRYELPRLPLAYLPAGAVVLWLLGQVAVLWPARRAAAVPPAIATRSA</sequence>
<reference evidence="10" key="1">
    <citation type="submission" date="2023-07" db="EMBL/GenBank/DDBJ databases">
        <title>Functional and genomic diversity of the sorghum phyllosphere microbiome.</title>
        <authorList>
            <person name="Shade A."/>
        </authorList>
    </citation>
    <scope>NUCLEOTIDE SEQUENCE</scope>
    <source>
        <strain evidence="10">SORGH_AS_0908</strain>
    </source>
</reference>
<organism evidence="10 11">
    <name type="scientific">Pseudoxanthomonas winnipegensis</name>
    <dbReference type="NCBI Taxonomy" id="2480810"/>
    <lineage>
        <taxon>Bacteria</taxon>
        <taxon>Pseudomonadati</taxon>
        <taxon>Pseudomonadota</taxon>
        <taxon>Gammaproteobacteria</taxon>
        <taxon>Lysobacterales</taxon>
        <taxon>Lysobacteraceae</taxon>
        <taxon>Pseudoxanthomonas</taxon>
    </lineage>
</organism>
<evidence type="ECO:0000256" key="1">
    <source>
        <dbReference type="ARBA" id="ARBA00004651"/>
    </source>
</evidence>
<keyword evidence="3 7" id="KW-0812">Transmembrane</keyword>
<comment type="similarity">
    <text evidence="6">Belongs to the ABC-4 integral membrane protein family.</text>
</comment>
<name>A0AAW8GD56_9GAMM</name>
<feature type="transmembrane region" description="Helical" evidence="7">
    <location>
        <begin position="283"/>
        <end position="311"/>
    </location>
</feature>
<evidence type="ECO:0000256" key="7">
    <source>
        <dbReference type="SAM" id="Phobius"/>
    </source>
</evidence>
<feature type="transmembrane region" description="Helical" evidence="7">
    <location>
        <begin position="16"/>
        <end position="38"/>
    </location>
</feature>
<evidence type="ECO:0000256" key="5">
    <source>
        <dbReference type="ARBA" id="ARBA00023136"/>
    </source>
</evidence>
<dbReference type="Pfam" id="PF02687">
    <property type="entry name" value="FtsX"/>
    <property type="match status" value="1"/>
</dbReference>
<dbReference type="AlphaFoldDB" id="A0AAW8GD56"/>
<gene>
    <name evidence="10" type="ORF">QE383_002667</name>
</gene>
<evidence type="ECO:0000313" key="10">
    <source>
        <dbReference type="EMBL" id="MDQ1120359.1"/>
    </source>
</evidence>
<dbReference type="InterPro" id="IPR025857">
    <property type="entry name" value="MacB_PCD"/>
</dbReference>
<feature type="domain" description="MacB-like periplasmic core" evidence="9">
    <location>
        <begin position="21"/>
        <end position="250"/>
    </location>
</feature>